<dbReference type="SUPFAM" id="SSF49503">
    <property type="entry name" value="Cupredoxins"/>
    <property type="match status" value="1"/>
</dbReference>
<evidence type="ECO:0000313" key="2">
    <source>
        <dbReference type="EMBL" id="GAA3643537.1"/>
    </source>
</evidence>
<accession>A0ABP7AZL7</accession>
<protein>
    <recommendedName>
        <fullName evidence="4">EfeO-type cupredoxin-like domain-containing protein</fullName>
    </recommendedName>
</protein>
<proteinExistence type="predicted"/>
<organism evidence="2 3">
    <name type="scientific">Nonomuraea antimicrobica</name>
    <dbReference type="NCBI Taxonomy" id="561173"/>
    <lineage>
        <taxon>Bacteria</taxon>
        <taxon>Bacillati</taxon>
        <taxon>Actinomycetota</taxon>
        <taxon>Actinomycetes</taxon>
        <taxon>Streptosporangiales</taxon>
        <taxon>Streptosporangiaceae</taxon>
        <taxon>Nonomuraea</taxon>
    </lineage>
</organism>
<feature type="compositionally biased region" description="Polar residues" evidence="1">
    <location>
        <begin position="63"/>
        <end position="73"/>
    </location>
</feature>
<keyword evidence="3" id="KW-1185">Reference proteome</keyword>
<comment type="caution">
    <text evidence="2">The sequence shown here is derived from an EMBL/GenBank/DDBJ whole genome shotgun (WGS) entry which is preliminary data.</text>
</comment>
<reference evidence="3" key="1">
    <citation type="journal article" date="2019" name="Int. J. Syst. Evol. Microbiol.">
        <title>The Global Catalogue of Microorganisms (GCM) 10K type strain sequencing project: providing services to taxonomists for standard genome sequencing and annotation.</title>
        <authorList>
            <consortium name="The Broad Institute Genomics Platform"/>
            <consortium name="The Broad Institute Genome Sequencing Center for Infectious Disease"/>
            <person name="Wu L."/>
            <person name="Ma J."/>
        </authorList>
    </citation>
    <scope>NUCLEOTIDE SEQUENCE [LARGE SCALE GENOMIC DNA]</scope>
    <source>
        <strain evidence="3">JCM 16904</strain>
    </source>
</reference>
<evidence type="ECO:0000256" key="1">
    <source>
        <dbReference type="SAM" id="MobiDB-lite"/>
    </source>
</evidence>
<evidence type="ECO:0000313" key="3">
    <source>
        <dbReference type="Proteomes" id="UP001500902"/>
    </source>
</evidence>
<gene>
    <name evidence="2" type="ORF">GCM10022224_002440</name>
</gene>
<dbReference type="EMBL" id="BAAAZP010000003">
    <property type="protein sequence ID" value="GAA3643537.1"/>
    <property type="molecule type" value="Genomic_DNA"/>
</dbReference>
<evidence type="ECO:0008006" key="4">
    <source>
        <dbReference type="Google" id="ProtNLM"/>
    </source>
</evidence>
<dbReference type="Proteomes" id="UP001500902">
    <property type="component" value="Unassembled WGS sequence"/>
</dbReference>
<sequence>MIIAAAVSLSAVACGGSTGRAAAPDVPAAATGDVAAGKEIELTARGPVPRHLIAGPGDRVTWHNGTSSDQTVTMLDGTKSGVIRPGRSFTRDFPTSGTFAYKVAPGDRPGLVEINLPEPSQEPATPAPS</sequence>
<name>A0ABP7AZL7_9ACTN</name>
<dbReference type="InterPro" id="IPR008972">
    <property type="entry name" value="Cupredoxin"/>
</dbReference>
<feature type="region of interest" description="Disordered" evidence="1">
    <location>
        <begin position="49"/>
        <end position="129"/>
    </location>
</feature>
<dbReference type="Gene3D" id="2.60.40.420">
    <property type="entry name" value="Cupredoxins - blue copper proteins"/>
    <property type="match status" value="1"/>
</dbReference>